<reference evidence="6" key="1">
    <citation type="submission" date="2024-05" db="EMBL/GenBank/DDBJ databases">
        <title>Pontimicrobium maritimus sp. nov., isolated form sea water.</title>
        <authorList>
            <person name="Muhammad N."/>
            <person name="Vuong T.Q."/>
            <person name="Han H.L."/>
            <person name="Kim S.-G."/>
        </authorList>
    </citation>
    <scope>NUCLEOTIDE SEQUENCE</scope>
    <source>
        <strain evidence="6">SW4</strain>
    </source>
</reference>
<dbReference type="Pfam" id="PF00578">
    <property type="entry name" value="AhpC-TSA"/>
    <property type="match status" value="1"/>
</dbReference>
<dbReference type="GO" id="GO:0016491">
    <property type="term" value="F:oxidoreductase activity"/>
    <property type="evidence" value="ECO:0007669"/>
    <property type="project" value="InterPro"/>
</dbReference>
<proteinExistence type="predicted"/>
<accession>A0AAU7BTH2</accession>
<gene>
    <name evidence="6" type="ORF">ABGB03_01490</name>
</gene>
<dbReference type="CDD" id="cd02966">
    <property type="entry name" value="TlpA_like_family"/>
    <property type="match status" value="1"/>
</dbReference>
<feature type="domain" description="Thioredoxin" evidence="5">
    <location>
        <begin position="288"/>
        <end position="426"/>
    </location>
</feature>
<keyword evidence="2" id="KW-0201">Cytochrome c-type biogenesis</keyword>
<dbReference type="EMBL" id="CP157199">
    <property type="protein sequence ID" value="XBG61592.1"/>
    <property type="molecule type" value="Genomic_DNA"/>
</dbReference>
<dbReference type="PANTHER" id="PTHR42852">
    <property type="entry name" value="THIOL:DISULFIDE INTERCHANGE PROTEIN DSBE"/>
    <property type="match status" value="1"/>
</dbReference>
<dbReference type="GO" id="GO:0016209">
    <property type="term" value="F:antioxidant activity"/>
    <property type="evidence" value="ECO:0007669"/>
    <property type="project" value="InterPro"/>
</dbReference>
<dbReference type="GO" id="GO:0030313">
    <property type="term" value="C:cell envelope"/>
    <property type="evidence" value="ECO:0007669"/>
    <property type="project" value="UniProtKB-SubCell"/>
</dbReference>
<evidence type="ECO:0000256" key="4">
    <source>
        <dbReference type="ARBA" id="ARBA00023284"/>
    </source>
</evidence>
<dbReference type="InterPro" id="IPR000866">
    <property type="entry name" value="AhpC/TSA"/>
</dbReference>
<sequence>MAQHTIKGTFSPAKDYPFAVLYKVTPTTTLYVANTQMDEKGNFQFDLDSTVNKGIYRLVYALPQEEFNFDIIYNANEDVSLTFNTETGVDFKASVENTLMSSYTNSMSLISQSIGNFYNQQSQDSLALMAIFKTQKETQIEYEKAAENSIASNFIKANRPYIPESYEDISTYIENLKKHFFNDVNFNNEVLQSSNFLIERVLNYVFGMASNKEDEIDDYKRNIDEVYEAMKDAKPEIKSTLLEVVWQQMVDTNFEEVANYISDRYLIKLAESLKDTELVNGLKLFKSVSIGNKAPEFDVFVEKNGERTPISMYSLDVAKKYIVVFWSSSCSHCLEEIPQLQAHLQSLNNPDYKVIAIGLEDDTYQWEKEIVKYPEFIHVLGLGKWENKIGNSYNVGATPTYFILDSDKKILAKPYDIAALKEFISK</sequence>
<comment type="subcellular location">
    <subcellularLocation>
        <location evidence="1">Cell envelope</location>
    </subcellularLocation>
</comment>
<dbReference type="Gene3D" id="3.40.30.10">
    <property type="entry name" value="Glutaredoxin"/>
    <property type="match status" value="1"/>
</dbReference>
<evidence type="ECO:0000259" key="5">
    <source>
        <dbReference type="PROSITE" id="PS51352"/>
    </source>
</evidence>
<keyword evidence="3" id="KW-1015">Disulfide bond</keyword>
<evidence type="ECO:0000256" key="1">
    <source>
        <dbReference type="ARBA" id="ARBA00004196"/>
    </source>
</evidence>
<dbReference type="InterPro" id="IPR050553">
    <property type="entry name" value="Thioredoxin_ResA/DsbE_sf"/>
</dbReference>
<keyword evidence="4" id="KW-0676">Redox-active center</keyword>
<evidence type="ECO:0000256" key="3">
    <source>
        <dbReference type="ARBA" id="ARBA00023157"/>
    </source>
</evidence>
<dbReference type="RefSeq" id="WP_347924243.1">
    <property type="nucleotide sequence ID" value="NZ_CP157199.1"/>
</dbReference>
<evidence type="ECO:0000256" key="2">
    <source>
        <dbReference type="ARBA" id="ARBA00022748"/>
    </source>
</evidence>
<dbReference type="PROSITE" id="PS51352">
    <property type="entry name" value="THIOREDOXIN_2"/>
    <property type="match status" value="1"/>
</dbReference>
<dbReference type="SUPFAM" id="SSF52833">
    <property type="entry name" value="Thioredoxin-like"/>
    <property type="match status" value="1"/>
</dbReference>
<dbReference type="AlphaFoldDB" id="A0AAU7BTH2"/>
<dbReference type="GO" id="GO:0017004">
    <property type="term" value="P:cytochrome complex assembly"/>
    <property type="evidence" value="ECO:0007669"/>
    <property type="project" value="UniProtKB-KW"/>
</dbReference>
<protein>
    <submittedName>
        <fullName evidence="6">TlpA disulfide reductase family protein</fullName>
    </submittedName>
</protein>
<evidence type="ECO:0000313" key="6">
    <source>
        <dbReference type="EMBL" id="XBG61592.1"/>
    </source>
</evidence>
<name>A0AAU7BTH2_9FLAO</name>
<dbReference type="InterPro" id="IPR036249">
    <property type="entry name" value="Thioredoxin-like_sf"/>
</dbReference>
<organism evidence="6">
    <name type="scientific">Pontimicrobium sp. SW4</name>
    <dbReference type="NCBI Taxonomy" id="3153519"/>
    <lineage>
        <taxon>Bacteria</taxon>
        <taxon>Pseudomonadati</taxon>
        <taxon>Bacteroidota</taxon>
        <taxon>Flavobacteriia</taxon>
        <taxon>Flavobacteriales</taxon>
        <taxon>Flavobacteriaceae</taxon>
        <taxon>Pontimicrobium</taxon>
    </lineage>
</organism>
<dbReference type="PANTHER" id="PTHR42852:SF6">
    <property type="entry name" value="THIOL:DISULFIDE INTERCHANGE PROTEIN DSBE"/>
    <property type="match status" value="1"/>
</dbReference>
<dbReference type="InterPro" id="IPR013766">
    <property type="entry name" value="Thioredoxin_domain"/>
</dbReference>